<accession>A0A6A3BFQ6</accession>
<protein>
    <recommendedName>
        <fullName evidence="3">ABC transporter domain-containing protein</fullName>
    </recommendedName>
</protein>
<dbReference type="PANTHER" id="PTHR24222:SF76">
    <property type="entry name" value="MYCOBACTIN IMPORT ATP-BINDING_PERMEASE PROTEIN IRTB"/>
    <property type="match status" value="1"/>
</dbReference>
<evidence type="ECO:0000313" key="2">
    <source>
        <dbReference type="Proteomes" id="UP000436088"/>
    </source>
</evidence>
<dbReference type="AlphaFoldDB" id="A0A6A3BFQ6"/>
<proteinExistence type="predicted"/>
<dbReference type="Proteomes" id="UP000436088">
    <property type="component" value="Unassembled WGS sequence"/>
</dbReference>
<name>A0A6A3BFQ6_HIBSY</name>
<comment type="caution">
    <text evidence="1">The sequence shown here is derived from an EMBL/GenBank/DDBJ whole genome shotgun (WGS) entry which is preliminary data.</text>
</comment>
<dbReference type="InterPro" id="IPR039421">
    <property type="entry name" value="Type_1_exporter"/>
</dbReference>
<gene>
    <name evidence="1" type="ORF">F3Y22_tig00110163pilonHSYRG00210</name>
</gene>
<dbReference type="PANTHER" id="PTHR24222">
    <property type="entry name" value="ABC TRANSPORTER B FAMILY"/>
    <property type="match status" value="1"/>
</dbReference>
<dbReference type="GO" id="GO:0042626">
    <property type="term" value="F:ATPase-coupled transmembrane transporter activity"/>
    <property type="evidence" value="ECO:0007669"/>
    <property type="project" value="TreeGrafter"/>
</dbReference>
<dbReference type="EMBL" id="VEPZ02000859">
    <property type="protein sequence ID" value="KAE8715564.1"/>
    <property type="molecule type" value="Genomic_DNA"/>
</dbReference>
<sequence>MVGGGLSGEQKHRIAIGISLRQCFLMRPTSALDADSDLIVQQALDKMVSNRTTIVVAHGLSTIRDVIVLKKGLVVDSGSHMDLISKKG</sequence>
<dbReference type="InterPro" id="IPR027417">
    <property type="entry name" value="P-loop_NTPase"/>
</dbReference>
<dbReference type="SUPFAM" id="SSF52540">
    <property type="entry name" value="P-loop containing nucleoside triphosphate hydrolases"/>
    <property type="match status" value="1"/>
</dbReference>
<evidence type="ECO:0000313" key="1">
    <source>
        <dbReference type="EMBL" id="KAE8715564.1"/>
    </source>
</evidence>
<reference evidence="1" key="1">
    <citation type="submission" date="2019-09" db="EMBL/GenBank/DDBJ databases">
        <title>Draft genome information of white flower Hibiscus syriacus.</title>
        <authorList>
            <person name="Kim Y.-M."/>
        </authorList>
    </citation>
    <scope>NUCLEOTIDE SEQUENCE [LARGE SCALE GENOMIC DNA]</scope>
    <source>
        <strain evidence="1">YM2019G1</strain>
    </source>
</reference>
<keyword evidence="2" id="KW-1185">Reference proteome</keyword>
<dbReference type="Gene3D" id="3.40.50.300">
    <property type="entry name" value="P-loop containing nucleotide triphosphate hydrolases"/>
    <property type="match status" value="1"/>
</dbReference>
<evidence type="ECO:0008006" key="3">
    <source>
        <dbReference type="Google" id="ProtNLM"/>
    </source>
</evidence>
<dbReference type="GO" id="GO:0005886">
    <property type="term" value="C:plasma membrane"/>
    <property type="evidence" value="ECO:0007669"/>
    <property type="project" value="TreeGrafter"/>
</dbReference>
<organism evidence="1 2">
    <name type="scientific">Hibiscus syriacus</name>
    <name type="common">Rose of Sharon</name>
    <dbReference type="NCBI Taxonomy" id="106335"/>
    <lineage>
        <taxon>Eukaryota</taxon>
        <taxon>Viridiplantae</taxon>
        <taxon>Streptophyta</taxon>
        <taxon>Embryophyta</taxon>
        <taxon>Tracheophyta</taxon>
        <taxon>Spermatophyta</taxon>
        <taxon>Magnoliopsida</taxon>
        <taxon>eudicotyledons</taxon>
        <taxon>Gunneridae</taxon>
        <taxon>Pentapetalae</taxon>
        <taxon>rosids</taxon>
        <taxon>malvids</taxon>
        <taxon>Malvales</taxon>
        <taxon>Malvaceae</taxon>
        <taxon>Malvoideae</taxon>
        <taxon>Hibiscus</taxon>
    </lineage>
</organism>